<reference evidence="10 11" key="1">
    <citation type="journal article" date="2009" name="Nature">
        <title>Evolution of pathogenicity and sexual reproduction in eight Candida genomes.</title>
        <authorList>
            <person name="Butler G."/>
            <person name="Rasmussen M.D."/>
            <person name="Lin M.F."/>
            <person name="Santos M.A."/>
            <person name="Sakthikumar S."/>
            <person name="Munro C.A."/>
            <person name="Rheinbay E."/>
            <person name="Grabherr M."/>
            <person name="Forche A."/>
            <person name="Reedy J.L."/>
            <person name="Agrafioti I."/>
            <person name="Arnaud M.B."/>
            <person name="Bates S."/>
            <person name="Brown A.J."/>
            <person name="Brunke S."/>
            <person name="Costanzo M.C."/>
            <person name="Fitzpatrick D.A."/>
            <person name="de Groot P.W."/>
            <person name="Harris D."/>
            <person name="Hoyer L.L."/>
            <person name="Hube B."/>
            <person name="Klis F.M."/>
            <person name="Kodira C."/>
            <person name="Lennard N."/>
            <person name="Logue M.E."/>
            <person name="Martin R."/>
            <person name="Neiman A.M."/>
            <person name="Nikolaou E."/>
            <person name="Quail M.A."/>
            <person name="Quinn J."/>
            <person name="Santos M.C."/>
            <person name="Schmitzberger F.F."/>
            <person name="Sherlock G."/>
            <person name="Shah P."/>
            <person name="Silverstein K.A."/>
            <person name="Skrzypek M.S."/>
            <person name="Soll D."/>
            <person name="Staggs R."/>
            <person name="Stansfield I."/>
            <person name="Stumpf M.P."/>
            <person name="Sudbery P.E."/>
            <person name="Srikantha T."/>
            <person name="Zeng Q."/>
            <person name="Berman J."/>
            <person name="Berriman M."/>
            <person name="Heitman J."/>
            <person name="Gow N.A."/>
            <person name="Lorenz M.C."/>
            <person name="Birren B.W."/>
            <person name="Kellis M."/>
            <person name="Cuomo C.A."/>
        </authorList>
    </citation>
    <scope>NUCLEOTIDE SEQUENCE [LARGE SCALE GENOMIC DNA]</scope>
    <source>
        <strain evidence="11">ATCC MYA-3404 / T1</strain>
    </source>
</reference>
<dbReference type="InterPro" id="IPR036396">
    <property type="entry name" value="Cyt_P450_sf"/>
</dbReference>
<gene>
    <name evidence="10" type="ORF">CTRG_04959</name>
</gene>
<dbReference type="AlphaFoldDB" id="C5MFW6"/>
<dbReference type="GO" id="GO:0005506">
    <property type="term" value="F:iron ion binding"/>
    <property type="evidence" value="ECO:0007669"/>
    <property type="project" value="InterPro"/>
</dbReference>
<dbReference type="InterPro" id="IPR001128">
    <property type="entry name" value="Cyt_P450"/>
</dbReference>
<dbReference type="InterPro" id="IPR047146">
    <property type="entry name" value="Cyt_P450_E_CYP52_fungi"/>
</dbReference>
<comment type="cofactor">
    <cofactor evidence="1 8">
        <name>heme</name>
        <dbReference type="ChEBI" id="CHEBI:30413"/>
    </cofactor>
</comment>
<feature type="binding site" description="axial binding residue" evidence="8">
    <location>
        <position position="453"/>
    </location>
    <ligand>
        <name>heme</name>
        <dbReference type="ChEBI" id="CHEBI:30413"/>
    </ligand>
    <ligandPart>
        <name>Fe</name>
        <dbReference type="ChEBI" id="CHEBI:18248"/>
    </ligandPart>
</feature>
<keyword evidence="3 8" id="KW-0349">Heme</keyword>
<evidence type="ECO:0000256" key="3">
    <source>
        <dbReference type="ARBA" id="ARBA00022617"/>
    </source>
</evidence>
<dbReference type="STRING" id="294747.C5MFW6"/>
<dbReference type="Proteomes" id="UP000002037">
    <property type="component" value="Unassembled WGS sequence"/>
</dbReference>
<comment type="similarity">
    <text evidence="2 9">Belongs to the cytochrome P450 family.</text>
</comment>
<dbReference type="eggNOG" id="KOG0157">
    <property type="taxonomic scope" value="Eukaryota"/>
</dbReference>
<dbReference type="GO" id="GO:0020037">
    <property type="term" value="F:heme binding"/>
    <property type="evidence" value="ECO:0007669"/>
    <property type="project" value="InterPro"/>
</dbReference>
<keyword evidence="6 8" id="KW-0408">Iron</keyword>
<dbReference type="KEGG" id="ctp:CTRG_04959"/>
<dbReference type="PANTHER" id="PTHR24287:SF1">
    <property type="entry name" value="P450, PUTATIVE (EUROFUNG)-RELATED"/>
    <property type="match status" value="1"/>
</dbReference>
<evidence type="ECO:0000256" key="8">
    <source>
        <dbReference type="PIRSR" id="PIRSR602402-1"/>
    </source>
</evidence>
<proteinExistence type="inferred from homology"/>
<dbReference type="Pfam" id="PF00067">
    <property type="entry name" value="p450"/>
    <property type="match status" value="1"/>
</dbReference>
<dbReference type="CDD" id="cd11063">
    <property type="entry name" value="CYP52"/>
    <property type="match status" value="1"/>
</dbReference>
<dbReference type="InterPro" id="IPR017972">
    <property type="entry name" value="Cyt_P450_CS"/>
</dbReference>
<evidence type="ECO:0000313" key="10">
    <source>
        <dbReference type="EMBL" id="EER31229.1"/>
    </source>
</evidence>
<sequence>MYQLFCFLAGIIVVYKAAQYYKRRTLVTKFHCKQARISPNKSWLEYLGIASVVHANEMIRKGGLYSEIDGRFKSLDVSTFKSITLGKTTYVTKDIENIRHILSATEMNSWNLGARPIALRPLIGDGIFASEGQSWKHSRIMLRPVFAKEHVKQITSMEPYVQSLIKIIKNHEGEPLEFQTLAHLFTIDYSTDFLLGESCDSLKDFLGEESNSTLDTSLRSAFASQFNKTQQQMTIRFMLGKLAFLMYPKSFQNSIQMQKDFVDEYIDRVVGMSEEELNNHPKSYVLLYQLARQTKNRDILQDELMSILLAGRDTTASLLTFLFFELSHHPEVFNKLKEEIERHFPDVESVTFGTIQRCDYLQWCINETMRLHPSVPFNFRTAANDTVIPRGGGKSCTDPILVHKGEQVLFSFYSVNREEKYFGTNTDKFAPERWSESLRRTEFIPFSAGPRACLGQQLARVEASYVTIRLLQTFHGLHNASKQYPPNRVVAATMRLTDGCNVCFI</sequence>
<keyword evidence="7 9" id="KW-0503">Monooxygenase</keyword>
<dbReference type="PROSITE" id="PS00086">
    <property type="entry name" value="CYTOCHROME_P450"/>
    <property type="match status" value="1"/>
</dbReference>
<evidence type="ECO:0000256" key="6">
    <source>
        <dbReference type="ARBA" id="ARBA00023004"/>
    </source>
</evidence>
<dbReference type="VEuPathDB" id="FungiDB:CTRG_04959"/>
<evidence type="ECO:0000313" key="11">
    <source>
        <dbReference type="Proteomes" id="UP000002037"/>
    </source>
</evidence>
<dbReference type="HOGENOM" id="CLU_001570_27_0_1"/>
<evidence type="ECO:0000256" key="1">
    <source>
        <dbReference type="ARBA" id="ARBA00001971"/>
    </source>
</evidence>
<evidence type="ECO:0000256" key="5">
    <source>
        <dbReference type="ARBA" id="ARBA00023002"/>
    </source>
</evidence>
<organism evidence="10 11">
    <name type="scientific">Candida tropicalis (strain ATCC MYA-3404 / T1)</name>
    <name type="common">Yeast</name>
    <dbReference type="NCBI Taxonomy" id="294747"/>
    <lineage>
        <taxon>Eukaryota</taxon>
        <taxon>Fungi</taxon>
        <taxon>Dikarya</taxon>
        <taxon>Ascomycota</taxon>
        <taxon>Saccharomycotina</taxon>
        <taxon>Pichiomycetes</taxon>
        <taxon>Debaryomycetaceae</taxon>
        <taxon>Candida/Lodderomyces clade</taxon>
        <taxon>Candida</taxon>
    </lineage>
</organism>
<dbReference type="GO" id="GO:0016712">
    <property type="term" value="F:oxidoreductase activity, acting on paired donors, with incorporation or reduction of molecular oxygen, reduced flavin or flavoprotein as one donor, and incorporation of one atom of oxygen"/>
    <property type="evidence" value="ECO:0007669"/>
    <property type="project" value="InterPro"/>
</dbReference>
<protein>
    <submittedName>
        <fullName evidence="10">Cytochrome P450 52C1</fullName>
    </submittedName>
</protein>
<dbReference type="PRINTS" id="PR01239">
    <property type="entry name" value="EP450IICYP52"/>
</dbReference>
<dbReference type="PRINTS" id="PR00385">
    <property type="entry name" value="P450"/>
</dbReference>
<dbReference type="Gene3D" id="1.10.630.10">
    <property type="entry name" value="Cytochrome P450"/>
    <property type="match status" value="1"/>
</dbReference>
<evidence type="ECO:0000256" key="7">
    <source>
        <dbReference type="ARBA" id="ARBA00023033"/>
    </source>
</evidence>
<evidence type="ECO:0000256" key="4">
    <source>
        <dbReference type="ARBA" id="ARBA00022723"/>
    </source>
</evidence>
<dbReference type="SUPFAM" id="SSF48264">
    <property type="entry name" value="Cytochrome P450"/>
    <property type="match status" value="1"/>
</dbReference>
<dbReference type="EMBL" id="GG692401">
    <property type="protein sequence ID" value="EER31229.1"/>
    <property type="molecule type" value="Genomic_DNA"/>
</dbReference>
<keyword evidence="4 8" id="KW-0479">Metal-binding</keyword>
<name>C5MFW6_CANTT</name>
<dbReference type="OrthoDB" id="1470350at2759"/>
<dbReference type="PANTHER" id="PTHR24287">
    <property type="entry name" value="P450, PUTATIVE (EUROFUNG)-RELATED"/>
    <property type="match status" value="1"/>
</dbReference>
<dbReference type="GeneID" id="8299033"/>
<dbReference type="RefSeq" id="XP_002550661.1">
    <property type="nucleotide sequence ID" value="XM_002550615.1"/>
</dbReference>
<keyword evidence="5 9" id="KW-0560">Oxidoreductase</keyword>
<dbReference type="InterPro" id="IPR002974">
    <property type="entry name" value="Cyt_P450_E_CYP52_ascomycetes"/>
</dbReference>
<dbReference type="PRINTS" id="PR00464">
    <property type="entry name" value="EP450II"/>
</dbReference>
<evidence type="ECO:0000256" key="2">
    <source>
        <dbReference type="ARBA" id="ARBA00010617"/>
    </source>
</evidence>
<accession>C5MFW6</accession>
<keyword evidence="11" id="KW-1185">Reference proteome</keyword>
<evidence type="ECO:0000256" key="9">
    <source>
        <dbReference type="RuleBase" id="RU000461"/>
    </source>
</evidence>
<dbReference type="InterPro" id="IPR002402">
    <property type="entry name" value="Cyt_P450_E_grp-II"/>
</dbReference>